<feature type="region of interest" description="Disordered" evidence="1">
    <location>
        <begin position="133"/>
        <end position="202"/>
    </location>
</feature>
<name>A0A9P6A571_PLEER</name>
<evidence type="ECO:0000313" key="2">
    <source>
        <dbReference type="EMBL" id="KAF9500232.1"/>
    </source>
</evidence>
<keyword evidence="3" id="KW-1185">Reference proteome</keyword>
<sequence>MAAITPPLQAKPGRHFAITTAEKAIQAAKHQHIQTASNLSVAKAIATAATQTEDIAEVIGAFTMKSTQINTTAGESIEASAEPAPLPPPRNVIGPEDVNTQTPLSTVAVKSTEASVDHPPPLQDVVETPEQPEFLEITEPLSPLTPIPQTKHKHAQQSDDSSLELSPRKTRSGVILLTEEQTQQPARRRKCSQPGAVPKRRK</sequence>
<protein>
    <submittedName>
        <fullName evidence="2">Uncharacterized protein</fullName>
    </submittedName>
</protein>
<dbReference type="Proteomes" id="UP000807025">
    <property type="component" value="Unassembled WGS sequence"/>
</dbReference>
<organism evidence="2 3">
    <name type="scientific">Pleurotus eryngii</name>
    <name type="common">Boletus of the steppes</name>
    <dbReference type="NCBI Taxonomy" id="5323"/>
    <lineage>
        <taxon>Eukaryota</taxon>
        <taxon>Fungi</taxon>
        <taxon>Dikarya</taxon>
        <taxon>Basidiomycota</taxon>
        <taxon>Agaricomycotina</taxon>
        <taxon>Agaricomycetes</taxon>
        <taxon>Agaricomycetidae</taxon>
        <taxon>Agaricales</taxon>
        <taxon>Pleurotineae</taxon>
        <taxon>Pleurotaceae</taxon>
        <taxon>Pleurotus</taxon>
    </lineage>
</organism>
<accession>A0A9P6A571</accession>
<comment type="caution">
    <text evidence="2">The sequence shown here is derived from an EMBL/GenBank/DDBJ whole genome shotgun (WGS) entry which is preliminary data.</text>
</comment>
<evidence type="ECO:0000256" key="1">
    <source>
        <dbReference type="SAM" id="MobiDB-lite"/>
    </source>
</evidence>
<dbReference type="AlphaFoldDB" id="A0A9P6A571"/>
<dbReference type="EMBL" id="MU154528">
    <property type="protein sequence ID" value="KAF9500232.1"/>
    <property type="molecule type" value="Genomic_DNA"/>
</dbReference>
<reference evidence="2" key="1">
    <citation type="submission" date="2020-11" db="EMBL/GenBank/DDBJ databases">
        <authorList>
            <consortium name="DOE Joint Genome Institute"/>
            <person name="Ahrendt S."/>
            <person name="Riley R."/>
            <person name="Andreopoulos W."/>
            <person name="Labutti K."/>
            <person name="Pangilinan J."/>
            <person name="Ruiz-Duenas F.J."/>
            <person name="Barrasa J.M."/>
            <person name="Sanchez-Garcia M."/>
            <person name="Camarero S."/>
            <person name="Miyauchi S."/>
            <person name="Serrano A."/>
            <person name="Linde D."/>
            <person name="Babiker R."/>
            <person name="Drula E."/>
            <person name="Ayuso-Fernandez I."/>
            <person name="Pacheco R."/>
            <person name="Padilla G."/>
            <person name="Ferreira P."/>
            <person name="Barriuso J."/>
            <person name="Kellner H."/>
            <person name="Castanera R."/>
            <person name="Alfaro M."/>
            <person name="Ramirez L."/>
            <person name="Pisabarro A.G."/>
            <person name="Kuo A."/>
            <person name="Tritt A."/>
            <person name="Lipzen A."/>
            <person name="He G."/>
            <person name="Yan M."/>
            <person name="Ng V."/>
            <person name="Cullen D."/>
            <person name="Martin F."/>
            <person name="Rosso M.-N."/>
            <person name="Henrissat B."/>
            <person name="Hibbett D."/>
            <person name="Martinez A.T."/>
            <person name="Grigoriev I.V."/>
        </authorList>
    </citation>
    <scope>NUCLEOTIDE SEQUENCE</scope>
    <source>
        <strain evidence="2">ATCC 90797</strain>
    </source>
</reference>
<evidence type="ECO:0000313" key="3">
    <source>
        <dbReference type="Proteomes" id="UP000807025"/>
    </source>
</evidence>
<gene>
    <name evidence="2" type="ORF">BDN71DRAFT_1427491</name>
</gene>
<proteinExistence type="predicted"/>